<organism evidence="3 4">
    <name type="scientific">Aspergillus homomorphus (strain CBS 101889)</name>
    <dbReference type="NCBI Taxonomy" id="1450537"/>
    <lineage>
        <taxon>Eukaryota</taxon>
        <taxon>Fungi</taxon>
        <taxon>Dikarya</taxon>
        <taxon>Ascomycota</taxon>
        <taxon>Pezizomycotina</taxon>
        <taxon>Eurotiomycetes</taxon>
        <taxon>Eurotiomycetidae</taxon>
        <taxon>Eurotiales</taxon>
        <taxon>Aspergillaceae</taxon>
        <taxon>Aspergillus</taxon>
        <taxon>Aspergillus subgen. Circumdati</taxon>
    </lineage>
</organism>
<proteinExistence type="predicted"/>
<sequence>MAFPKKKTFSQEHFKPLPATTSAYQMQLQSALNMASCTGEKTWFEPSVSWRHALIIVGVFSGTTISTHTTMTALKPKKRDKHRRGENPPIGEGCCEPRQVDVSQVARGSISN</sequence>
<feature type="region of interest" description="Disordered" evidence="1">
    <location>
        <begin position="72"/>
        <end position="96"/>
    </location>
</feature>
<reference evidence="3 4" key="1">
    <citation type="submission" date="2018-02" db="EMBL/GenBank/DDBJ databases">
        <title>The genomes of Aspergillus section Nigri reveals drivers in fungal speciation.</title>
        <authorList>
            <consortium name="DOE Joint Genome Institute"/>
            <person name="Vesth T.C."/>
            <person name="Nybo J."/>
            <person name="Theobald S."/>
            <person name="Brandl J."/>
            <person name="Frisvad J.C."/>
            <person name="Nielsen K.F."/>
            <person name="Lyhne E.K."/>
            <person name="Kogle M.E."/>
            <person name="Kuo A."/>
            <person name="Riley R."/>
            <person name="Clum A."/>
            <person name="Nolan M."/>
            <person name="Lipzen A."/>
            <person name="Salamov A."/>
            <person name="Henrissat B."/>
            <person name="Wiebenga A."/>
            <person name="De vries R.P."/>
            <person name="Grigoriev I.V."/>
            <person name="Mortensen U.H."/>
            <person name="Andersen M.R."/>
            <person name="Baker S.E."/>
        </authorList>
    </citation>
    <scope>NUCLEOTIDE SEQUENCE [LARGE SCALE GENOMIC DNA]</scope>
    <source>
        <strain evidence="3 4">CBS 101889</strain>
    </source>
</reference>
<evidence type="ECO:0000313" key="4">
    <source>
        <dbReference type="Proteomes" id="UP000248961"/>
    </source>
</evidence>
<dbReference type="VEuPathDB" id="FungiDB:BO97DRAFT_178347"/>
<protein>
    <submittedName>
        <fullName evidence="3">Uncharacterized protein</fullName>
    </submittedName>
</protein>
<feature type="compositionally biased region" description="Basic residues" evidence="1">
    <location>
        <begin position="75"/>
        <end position="84"/>
    </location>
</feature>
<evidence type="ECO:0000256" key="2">
    <source>
        <dbReference type="SAM" id="Phobius"/>
    </source>
</evidence>
<dbReference type="EMBL" id="KZ824270">
    <property type="protein sequence ID" value="RAL15972.1"/>
    <property type="molecule type" value="Genomic_DNA"/>
</dbReference>
<keyword evidence="2" id="KW-0812">Transmembrane</keyword>
<keyword evidence="2" id="KW-1133">Transmembrane helix</keyword>
<dbReference type="GeneID" id="37194645"/>
<feature type="transmembrane region" description="Helical" evidence="2">
    <location>
        <begin position="53"/>
        <end position="74"/>
    </location>
</feature>
<accession>A0A395I6Y9</accession>
<dbReference type="RefSeq" id="XP_025555126.1">
    <property type="nucleotide sequence ID" value="XM_025690356.1"/>
</dbReference>
<keyword evidence="2" id="KW-0472">Membrane</keyword>
<evidence type="ECO:0000313" key="3">
    <source>
        <dbReference type="EMBL" id="RAL15972.1"/>
    </source>
</evidence>
<evidence type="ECO:0000256" key="1">
    <source>
        <dbReference type="SAM" id="MobiDB-lite"/>
    </source>
</evidence>
<dbReference type="Proteomes" id="UP000248961">
    <property type="component" value="Unassembled WGS sequence"/>
</dbReference>
<name>A0A395I6Y9_ASPHC</name>
<gene>
    <name evidence="3" type="ORF">BO97DRAFT_178347</name>
</gene>
<dbReference type="AlphaFoldDB" id="A0A395I6Y9"/>
<keyword evidence="4" id="KW-1185">Reference proteome</keyword>